<gene>
    <name evidence="3" type="ORF">C2I19_05320</name>
</gene>
<dbReference type="OrthoDB" id="9803968at2"/>
<dbReference type="InterPro" id="IPR020845">
    <property type="entry name" value="AMP-binding_CS"/>
</dbReference>
<protein>
    <submittedName>
        <fullName evidence="3">Long-chain fatty acid--CoA ligase</fullName>
    </submittedName>
</protein>
<proteinExistence type="inferred from homology"/>
<dbReference type="GO" id="GO:0006631">
    <property type="term" value="P:fatty acid metabolic process"/>
    <property type="evidence" value="ECO:0007669"/>
    <property type="project" value="TreeGrafter"/>
</dbReference>
<evidence type="ECO:0000259" key="2">
    <source>
        <dbReference type="Pfam" id="PF00501"/>
    </source>
</evidence>
<dbReference type="SUPFAM" id="SSF56801">
    <property type="entry name" value="Acetyl-CoA synthetase-like"/>
    <property type="match status" value="1"/>
</dbReference>
<comment type="caution">
    <text evidence="3">The sequence shown here is derived from an EMBL/GenBank/DDBJ whole genome shotgun (WGS) entry which is preliminary data.</text>
</comment>
<dbReference type="AlphaFoldDB" id="A0A2S5DJH3"/>
<evidence type="ECO:0000313" key="4">
    <source>
        <dbReference type="Proteomes" id="UP000237082"/>
    </source>
</evidence>
<dbReference type="PROSITE" id="PS00455">
    <property type="entry name" value="AMP_BINDING"/>
    <property type="match status" value="1"/>
</dbReference>
<name>A0A2S5DJH3_9NEIS</name>
<reference evidence="4" key="1">
    <citation type="submission" date="2018-02" db="EMBL/GenBank/DDBJ databases">
        <authorList>
            <person name="O'Hara-Hanley K."/>
            <person name="Soby S."/>
        </authorList>
    </citation>
    <scope>NUCLEOTIDE SEQUENCE [LARGE SCALE GENOMIC DNA]</scope>
    <source>
        <strain evidence="4">MWU14-2602</strain>
    </source>
</reference>
<dbReference type="Pfam" id="PF00501">
    <property type="entry name" value="AMP-binding"/>
    <property type="match status" value="1"/>
</dbReference>
<dbReference type="Gene3D" id="3.40.50.12780">
    <property type="entry name" value="N-terminal domain of ligase-like"/>
    <property type="match status" value="1"/>
</dbReference>
<dbReference type="InterPro" id="IPR045851">
    <property type="entry name" value="AMP-bd_C_sf"/>
</dbReference>
<comment type="similarity">
    <text evidence="1">Belongs to the ATP-dependent AMP-binding enzyme family.</text>
</comment>
<feature type="domain" description="AMP-dependent synthetase/ligase" evidence="2">
    <location>
        <begin position="53"/>
        <end position="391"/>
    </location>
</feature>
<sequence>MNPTTRKQAWDALFADPELGAGNFLFKALEAYGPLDEDFLFLEQPYVGPSGRAHQAYSLASLRQQTAELAGWYRRQGMAAGRHVCLYLGDGIPSFLHFLALGSLGCVPVLINGHLRADIAALYARRNRFDVFVYDKETDARWDLAGELHGLTALDAGFAEGAPVDIAPLPTEGWPAARRDEDIIMVCHSSGTTGIPKAVLFGHAQFFNGKRERLRSFVEQDGDKLATAMPPTHAAGISYLMTATMLQLPTLALHTQTGSAAANLIASFQPSIVTAFSQSYASFAEQDLPDSYFGSVRRFYNTGDTAHEAHIRQLLRLAPEARFTDMFGASELGMSQFFKVSSKGDVASKRTVGHAAGYARCDILSPLGALLPDGEPGYFGVRSPTVTPGYYGQPHLTTLTSLNGYWLTGDVGLRLGNGEFVHLDRIVDTVPSNLGVPAYTLLLEEHLLTLPGVFDVSVVGVSRGPTREEAVLILVKPSRGAELDAAAVLRHAQDCYPFQGRGALPDYTVCAALLAEDGALPAGSTGKVLKRLIRDQFWAWQRDYDDGDRAHLAELLWNQHLIEQPAAAAAPLGLLDYLRG</sequence>
<dbReference type="RefSeq" id="WP_103901670.1">
    <property type="nucleotide sequence ID" value="NZ_PQWB01000017.1"/>
</dbReference>
<dbReference type="Proteomes" id="UP000237082">
    <property type="component" value="Unassembled WGS sequence"/>
</dbReference>
<keyword evidence="3" id="KW-0436">Ligase</keyword>
<accession>A0A2S5DJH3</accession>
<evidence type="ECO:0000313" key="3">
    <source>
        <dbReference type="EMBL" id="POZ63226.1"/>
    </source>
</evidence>
<keyword evidence="4" id="KW-1185">Reference proteome</keyword>
<dbReference type="EMBL" id="PQWB01000017">
    <property type="protein sequence ID" value="POZ63226.1"/>
    <property type="molecule type" value="Genomic_DNA"/>
</dbReference>
<dbReference type="InterPro" id="IPR000873">
    <property type="entry name" value="AMP-dep_synth/lig_dom"/>
</dbReference>
<dbReference type="GO" id="GO:0031956">
    <property type="term" value="F:medium-chain fatty acid-CoA ligase activity"/>
    <property type="evidence" value="ECO:0007669"/>
    <property type="project" value="TreeGrafter"/>
</dbReference>
<evidence type="ECO:0000256" key="1">
    <source>
        <dbReference type="ARBA" id="ARBA00006432"/>
    </source>
</evidence>
<dbReference type="PANTHER" id="PTHR43201:SF8">
    <property type="entry name" value="ACYL-COA SYNTHETASE FAMILY MEMBER 3"/>
    <property type="match status" value="1"/>
</dbReference>
<dbReference type="InterPro" id="IPR042099">
    <property type="entry name" value="ANL_N_sf"/>
</dbReference>
<dbReference type="Gene3D" id="3.30.300.30">
    <property type="match status" value="1"/>
</dbReference>
<dbReference type="PANTHER" id="PTHR43201">
    <property type="entry name" value="ACYL-COA SYNTHETASE"/>
    <property type="match status" value="1"/>
</dbReference>
<organism evidence="3 4">
    <name type="scientific">Chromobacterium alticapitis</name>
    <dbReference type="NCBI Taxonomy" id="2073169"/>
    <lineage>
        <taxon>Bacteria</taxon>
        <taxon>Pseudomonadati</taxon>
        <taxon>Pseudomonadota</taxon>
        <taxon>Betaproteobacteria</taxon>
        <taxon>Neisseriales</taxon>
        <taxon>Chromobacteriaceae</taxon>
        <taxon>Chromobacterium</taxon>
    </lineage>
</organism>